<dbReference type="InterPro" id="IPR014762">
    <property type="entry name" value="DNA_mismatch_repair_CS"/>
</dbReference>
<dbReference type="SUPFAM" id="SSF55874">
    <property type="entry name" value="ATPase domain of HSP90 chaperone/DNA topoisomerase II/histidine kinase"/>
    <property type="match status" value="1"/>
</dbReference>
<dbReference type="SUPFAM" id="SSF54211">
    <property type="entry name" value="Ribosomal protein S5 domain 2-like"/>
    <property type="match status" value="1"/>
</dbReference>
<organism evidence="7 8">
    <name type="scientific">Thalassotalea insulae</name>
    <dbReference type="NCBI Taxonomy" id="2056778"/>
    <lineage>
        <taxon>Bacteria</taxon>
        <taxon>Pseudomonadati</taxon>
        <taxon>Pseudomonadota</taxon>
        <taxon>Gammaproteobacteria</taxon>
        <taxon>Alteromonadales</taxon>
        <taxon>Colwelliaceae</taxon>
        <taxon>Thalassotalea</taxon>
    </lineage>
</organism>
<feature type="domain" description="DNA mismatch repair protein S5" evidence="6">
    <location>
        <begin position="212"/>
        <end position="330"/>
    </location>
</feature>
<dbReference type="Gene3D" id="3.30.230.10">
    <property type="match status" value="1"/>
</dbReference>
<dbReference type="Proteomes" id="UP001157186">
    <property type="component" value="Unassembled WGS sequence"/>
</dbReference>
<name>A0ABQ6GQA3_9GAMM</name>
<protein>
    <recommendedName>
        <fullName evidence="2 5">DNA mismatch repair protein MutL</fullName>
    </recommendedName>
</protein>
<dbReference type="Gene3D" id="3.30.1540.20">
    <property type="entry name" value="MutL, C-terminal domain, dimerisation subdomain"/>
    <property type="match status" value="1"/>
</dbReference>
<dbReference type="SMART" id="SM01340">
    <property type="entry name" value="DNA_mis_repair"/>
    <property type="match status" value="1"/>
</dbReference>
<dbReference type="Pfam" id="PF08676">
    <property type="entry name" value="MutL_C"/>
    <property type="match status" value="1"/>
</dbReference>
<dbReference type="PANTHER" id="PTHR10073:SF12">
    <property type="entry name" value="DNA MISMATCH REPAIR PROTEIN MLH1"/>
    <property type="match status" value="1"/>
</dbReference>
<evidence type="ECO:0000313" key="7">
    <source>
        <dbReference type="EMBL" id="GLX78150.1"/>
    </source>
</evidence>
<dbReference type="InterPro" id="IPR036890">
    <property type="entry name" value="HATPase_C_sf"/>
</dbReference>
<dbReference type="PROSITE" id="PS00058">
    <property type="entry name" value="DNA_MISMATCH_REPAIR_1"/>
    <property type="match status" value="1"/>
</dbReference>
<dbReference type="RefSeq" id="WP_284244038.1">
    <property type="nucleotide sequence ID" value="NZ_BSST01000001.1"/>
</dbReference>
<dbReference type="Gene3D" id="3.30.1370.100">
    <property type="entry name" value="MutL, C-terminal domain, regulatory subdomain"/>
    <property type="match status" value="1"/>
</dbReference>
<dbReference type="InterPro" id="IPR042120">
    <property type="entry name" value="MutL_C_dimsub"/>
</dbReference>
<keyword evidence="4 5" id="KW-0234">DNA repair</keyword>
<proteinExistence type="inferred from homology"/>
<reference evidence="7 8" key="1">
    <citation type="submission" date="2023-03" db="EMBL/GenBank/DDBJ databases">
        <title>Draft genome sequence of Thalassotalea insulae KCTC 62186T.</title>
        <authorList>
            <person name="Sawabe T."/>
        </authorList>
    </citation>
    <scope>NUCLEOTIDE SEQUENCE [LARGE SCALE GENOMIC DNA]</scope>
    <source>
        <strain evidence="7 8">KCTC 62186</strain>
    </source>
</reference>
<evidence type="ECO:0000256" key="5">
    <source>
        <dbReference type="HAMAP-Rule" id="MF_00149"/>
    </source>
</evidence>
<dbReference type="CDD" id="cd03482">
    <property type="entry name" value="MutL_Trans_MutL"/>
    <property type="match status" value="1"/>
</dbReference>
<dbReference type="InterPro" id="IPR020568">
    <property type="entry name" value="Ribosomal_Su5_D2-typ_SF"/>
</dbReference>
<dbReference type="InterPro" id="IPR038973">
    <property type="entry name" value="MutL/Mlh/Pms-like"/>
</dbReference>
<dbReference type="SUPFAM" id="SSF118116">
    <property type="entry name" value="DNA mismatch repair protein MutL"/>
    <property type="match status" value="1"/>
</dbReference>
<dbReference type="InterPro" id="IPR020667">
    <property type="entry name" value="DNA_mismatch_repair_MutL"/>
</dbReference>
<accession>A0ABQ6GQA3</accession>
<dbReference type="InterPro" id="IPR014790">
    <property type="entry name" value="MutL_C"/>
</dbReference>
<comment type="caution">
    <text evidence="7">The sequence shown here is derived from an EMBL/GenBank/DDBJ whole genome shotgun (WGS) entry which is preliminary data.</text>
</comment>
<comment type="similarity">
    <text evidence="1 5">Belongs to the DNA mismatch repair MutL/HexB family.</text>
</comment>
<dbReference type="NCBIfam" id="NF000948">
    <property type="entry name" value="PRK00095.1-1"/>
    <property type="match status" value="1"/>
</dbReference>
<dbReference type="InterPro" id="IPR037198">
    <property type="entry name" value="MutL_C_sf"/>
</dbReference>
<evidence type="ECO:0000259" key="6">
    <source>
        <dbReference type="SMART" id="SM01340"/>
    </source>
</evidence>
<sequence length="617" mass="69245">MTIEILPARLANQIAAGEVVERPASVVKELVENSLDAGATAIKIDIEKGGAKRIRISDNGCGIAKEELTLALSRHATSKIKNLTDLEAICSLGFRGEALASISSVARLTLTSKTAEQENAWQACAQGRDMDVVVQPAAHTKGTTIDVVDLFFNTPARRKFLRTEKTEFSHIEEVIKRIALARFDVAFTLTHNHKTIRQYRVANSDSQKAKRVAQVCGQAFIEHAIKVDCQHDGLHLSGWIAQPSFSRNQNDLCYSYVNGRMMRDKLINHAIRQSYQEMLPSDGYPAFVLFLELNAREVDVNVHPAKHEVRFHQGRYVHDFIYSVCHRALIQTLAMDTDEATDEHAEVERGQAQTQRTVEHAYQQSRDYVTKLQPSDNSYGVKQPTSHYNQQRTSVVNSASSQAYQQLMTPHQDALSVEQASPVHQSAITTDSGLQFVAPAYALYFADNQPRLLSLVKLKRYFDQKNIARQWQSGLTSQPLLLPVKLVFSAEEIIFIENNITLFKQAGIVVQLLANNAIQIRQFPALLRHQDVSASFNALITKLMELLQENKTLTDESWQFAVADVMNLAEITEHSFDQSKMNALYYQLVKVETEQINQQLLLNSVVIDLTSAIQALS</sequence>
<dbReference type="Pfam" id="PF13589">
    <property type="entry name" value="HATPase_c_3"/>
    <property type="match status" value="1"/>
</dbReference>
<keyword evidence="3 5" id="KW-0227">DNA damage</keyword>
<evidence type="ECO:0000256" key="4">
    <source>
        <dbReference type="ARBA" id="ARBA00023204"/>
    </source>
</evidence>
<keyword evidence="8" id="KW-1185">Reference proteome</keyword>
<dbReference type="InterPro" id="IPR002099">
    <property type="entry name" value="MutL/Mlh/PMS"/>
</dbReference>
<dbReference type="InterPro" id="IPR014721">
    <property type="entry name" value="Ribsml_uS5_D2-typ_fold_subgr"/>
</dbReference>
<dbReference type="PANTHER" id="PTHR10073">
    <property type="entry name" value="DNA MISMATCH REPAIR PROTEIN MLH, PMS, MUTL"/>
    <property type="match status" value="1"/>
</dbReference>
<dbReference type="Pfam" id="PF01119">
    <property type="entry name" value="DNA_mis_repair"/>
    <property type="match status" value="1"/>
</dbReference>
<evidence type="ECO:0000256" key="2">
    <source>
        <dbReference type="ARBA" id="ARBA00021975"/>
    </source>
</evidence>
<comment type="function">
    <text evidence="5">This protein is involved in the repair of mismatches in DNA. It is required for dam-dependent methyl-directed DNA mismatch repair. May act as a 'molecular matchmaker', a protein that promotes the formation of a stable complex between two or more DNA-binding proteins in an ATP-dependent manner without itself being part of a final effector complex.</text>
</comment>
<gene>
    <name evidence="5 7" type="primary">mutL</name>
    <name evidence="7" type="ORF">tinsulaeT_14900</name>
</gene>
<evidence type="ECO:0000256" key="3">
    <source>
        <dbReference type="ARBA" id="ARBA00022763"/>
    </source>
</evidence>
<dbReference type="EMBL" id="BSST01000001">
    <property type="protein sequence ID" value="GLX78150.1"/>
    <property type="molecule type" value="Genomic_DNA"/>
</dbReference>
<dbReference type="InterPro" id="IPR013507">
    <property type="entry name" value="DNA_mismatch_S5_2-like"/>
</dbReference>
<dbReference type="Gene3D" id="3.30.565.10">
    <property type="entry name" value="Histidine kinase-like ATPase, C-terminal domain"/>
    <property type="match status" value="1"/>
</dbReference>
<dbReference type="InterPro" id="IPR042121">
    <property type="entry name" value="MutL_C_regsub"/>
</dbReference>
<dbReference type="CDD" id="cd16926">
    <property type="entry name" value="HATPase_MutL-MLH-PMS-like"/>
    <property type="match status" value="1"/>
</dbReference>
<dbReference type="NCBIfam" id="TIGR00585">
    <property type="entry name" value="mutl"/>
    <property type="match status" value="1"/>
</dbReference>
<evidence type="ECO:0000313" key="8">
    <source>
        <dbReference type="Proteomes" id="UP001157186"/>
    </source>
</evidence>
<dbReference type="HAMAP" id="MF_00149">
    <property type="entry name" value="DNA_mis_repair"/>
    <property type="match status" value="1"/>
</dbReference>
<evidence type="ECO:0000256" key="1">
    <source>
        <dbReference type="ARBA" id="ARBA00006082"/>
    </source>
</evidence>